<dbReference type="RefSeq" id="WP_269955008.1">
    <property type="nucleotide sequence ID" value="NZ_JAKMUV010000007.1"/>
</dbReference>
<dbReference type="PANTHER" id="PTHR43525:SF2">
    <property type="entry name" value="CYSTATHIONINE BETA-LYASE-RELATED"/>
    <property type="match status" value="1"/>
</dbReference>
<evidence type="ECO:0000256" key="4">
    <source>
        <dbReference type="ARBA" id="ARBA00023239"/>
    </source>
</evidence>
<accession>A0A9X3RTH3</accession>
<dbReference type="AlphaFoldDB" id="A0A9X3RTH3"/>
<evidence type="ECO:0000256" key="6">
    <source>
        <dbReference type="SAM" id="MobiDB-lite"/>
    </source>
</evidence>
<reference evidence="8" key="1">
    <citation type="submission" date="2022-02" db="EMBL/GenBank/DDBJ databases">
        <title>Corynebacterium sp. from urogenital microbiome.</title>
        <authorList>
            <person name="Cappelli E.A."/>
            <person name="Ribeiro T.G."/>
            <person name="Peixe L."/>
        </authorList>
    </citation>
    <scope>NUCLEOTIDE SEQUENCE</scope>
    <source>
        <strain evidence="8">C9Ua_112</strain>
    </source>
</reference>
<organism evidence="8 9">
    <name type="scientific">Corynebacterium macclintockiae</name>
    <dbReference type="NCBI Taxonomy" id="2913501"/>
    <lineage>
        <taxon>Bacteria</taxon>
        <taxon>Bacillati</taxon>
        <taxon>Actinomycetota</taxon>
        <taxon>Actinomycetes</taxon>
        <taxon>Mycobacteriales</taxon>
        <taxon>Corynebacteriaceae</taxon>
        <taxon>Corynebacterium</taxon>
    </lineage>
</organism>
<keyword evidence="8" id="KW-0808">Transferase</keyword>
<evidence type="ECO:0000259" key="7">
    <source>
        <dbReference type="Pfam" id="PF00155"/>
    </source>
</evidence>
<keyword evidence="4" id="KW-0456">Lyase</keyword>
<keyword evidence="8" id="KW-0032">Aminotransferase</keyword>
<evidence type="ECO:0000256" key="3">
    <source>
        <dbReference type="ARBA" id="ARBA00022898"/>
    </source>
</evidence>
<comment type="caution">
    <text evidence="8">The sequence shown here is derived from an EMBL/GenBank/DDBJ whole genome shotgun (WGS) entry which is preliminary data.</text>
</comment>
<name>A0A9X3RTH3_9CORY</name>
<keyword evidence="3" id="KW-0663">Pyridoxal phosphate</keyword>
<dbReference type="Gene3D" id="3.90.1150.10">
    <property type="entry name" value="Aspartate Aminotransferase, domain 1"/>
    <property type="match status" value="1"/>
</dbReference>
<comment type="cofactor">
    <cofactor evidence="1">
        <name>pyridoxal 5'-phosphate</name>
        <dbReference type="ChEBI" id="CHEBI:597326"/>
    </cofactor>
</comment>
<dbReference type="Gene3D" id="3.40.640.10">
    <property type="entry name" value="Type I PLP-dependent aspartate aminotransferase-like (Major domain)"/>
    <property type="match status" value="1"/>
</dbReference>
<dbReference type="EMBL" id="JAKMUV010000007">
    <property type="protein sequence ID" value="MCZ9305268.1"/>
    <property type="molecule type" value="Genomic_DNA"/>
</dbReference>
<evidence type="ECO:0000313" key="9">
    <source>
        <dbReference type="Proteomes" id="UP001146505"/>
    </source>
</evidence>
<dbReference type="GO" id="GO:0047804">
    <property type="term" value="F:cysteine-S-conjugate beta-lyase activity"/>
    <property type="evidence" value="ECO:0007669"/>
    <property type="project" value="UniProtKB-EC"/>
</dbReference>
<dbReference type="InterPro" id="IPR015424">
    <property type="entry name" value="PyrdxlP-dep_Trfase"/>
</dbReference>
<evidence type="ECO:0000256" key="5">
    <source>
        <dbReference type="ARBA" id="ARBA00037974"/>
    </source>
</evidence>
<evidence type="ECO:0000256" key="1">
    <source>
        <dbReference type="ARBA" id="ARBA00001933"/>
    </source>
</evidence>
<dbReference type="PANTHER" id="PTHR43525">
    <property type="entry name" value="PROTEIN MALY"/>
    <property type="match status" value="1"/>
</dbReference>
<sequence length="424" mass="46360">MNATPQNNSFPNASHPNAGRPNDTVTVPDLDTLRARGTMKWTVYDEGVLPLWVAETDFDTCPAVKQAIQSGVDREYFGYERRNGSVEKALAGFLSRRFDWQIDPTWVRLVPDVVKGVAAAIDELTPQGSDVIVPVPSYHPFFDVPSAVNRPKVEVEMTKRGNKSPQGAEDTEEWAFDYEALEKAFASSENPAGVGAMIVCNPYNPLGRAWRPEELAKLVELADKYNVRLISDEIHAPVVYAPHKHAPLATLSEAAARVTVTVLATSKGWNTAGLHCAQMIFTNPDDRAVMAKVSPLRTGSSSTLGQVAAEAAYTNGEAWLDNELEYLQGNLDLLERRLPEVLPGAKFTRPEASFLLWVDLSAVPGLEENPGKKLLEGARVAFNEGTMFGTQGAGHVRINFGTSREILNATLDRIAEFAKTNLNG</sequence>
<keyword evidence="9" id="KW-1185">Reference proteome</keyword>
<feature type="domain" description="Aminotransferase class I/classII large" evidence="7">
    <location>
        <begin position="49"/>
        <end position="414"/>
    </location>
</feature>
<dbReference type="SUPFAM" id="SSF53383">
    <property type="entry name" value="PLP-dependent transferases"/>
    <property type="match status" value="1"/>
</dbReference>
<feature type="region of interest" description="Disordered" evidence="6">
    <location>
        <begin position="1"/>
        <end position="27"/>
    </location>
</feature>
<dbReference type="InterPro" id="IPR015422">
    <property type="entry name" value="PyrdxlP-dep_Trfase_small"/>
</dbReference>
<dbReference type="InterPro" id="IPR004839">
    <property type="entry name" value="Aminotransferase_I/II_large"/>
</dbReference>
<dbReference type="Proteomes" id="UP001146505">
    <property type="component" value="Unassembled WGS sequence"/>
</dbReference>
<dbReference type="Pfam" id="PF00155">
    <property type="entry name" value="Aminotran_1_2"/>
    <property type="match status" value="1"/>
</dbReference>
<proteinExistence type="inferred from homology"/>
<evidence type="ECO:0000256" key="2">
    <source>
        <dbReference type="ARBA" id="ARBA00012224"/>
    </source>
</evidence>
<gene>
    <name evidence="8" type="ORF">L8U58_06995</name>
</gene>
<dbReference type="CDD" id="cd00609">
    <property type="entry name" value="AAT_like"/>
    <property type="match status" value="1"/>
</dbReference>
<feature type="compositionally biased region" description="Polar residues" evidence="6">
    <location>
        <begin position="1"/>
        <end position="15"/>
    </location>
</feature>
<dbReference type="EC" id="4.4.1.13" evidence="2"/>
<dbReference type="GO" id="GO:0008483">
    <property type="term" value="F:transaminase activity"/>
    <property type="evidence" value="ECO:0007669"/>
    <property type="project" value="UniProtKB-KW"/>
</dbReference>
<dbReference type="GeneID" id="301813294"/>
<protein>
    <recommendedName>
        <fullName evidence="2">cysteine-S-conjugate beta-lyase</fullName>
        <ecNumber evidence="2">4.4.1.13</ecNumber>
    </recommendedName>
</protein>
<comment type="similarity">
    <text evidence="5">Belongs to the class-II pyridoxal-phosphate-dependent aminotransferase family. MalY/PatB cystathionine beta-lyase subfamily.</text>
</comment>
<dbReference type="GO" id="GO:0030170">
    <property type="term" value="F:pyridoxal phosphate binding"/>
    <property type="evidence" value="ECO:0007669"/>
    <property type="project" value="InterPro"/>
</dbReference>
<dbReference type="InterPro" id="IPR015421">
    <property type="entry name" value="PyrdxlP-dep_Trfase_major"/>
</dbReference>
<dbReference type="InterPro" id="IPR051798">
    <property type="entry name" value="Class-II_PLP-Dep_Aminotrans"/>
</dbReference>
<evidence type="ECO:0000313" key="8">
    <source>
        <dbReference type="EMBL" id="MCZ9305268.1"/>
    </source>
</evidence>